<sequence>MSATTPHSPPRPPPFRTPTARLALKPESPSAGPGLDGAWWPRSRDLPSELSALADVLDPLWGRISRIAVDARHRPTLPPTILVNGHQVKVGWSTSEPDPHAILLLSHTAGRWNLLVIPPETAAASAARLMTAASADTGRPTTATALMAAERARSGSRESGRDRNVGGRDACPSPGRDQLCPVGR</sequence>
<keyword evidence="3" id="KW-1185">Reference proteome</keyword>
<dbReference type="STRING" id="67356.AQJ84_15970"/>
<evidence type="ECO:0000313" key="3">
    <source>
        <dbReference type="Proteomes" id="UP000037251"/>
    </source>
</evidence>
<evidence type="ECO:0000256" key="1">
    <source>
        <dbReference type="SAM" id="MobiDB-lite"/>
    </source>
</evidence>
<protein>
    <submittedName>
        <fullName evidence="2">Uncharacterized protein</fullName>
    </submittedName>
</protein>
<dbReference type="AlphaFoldDB" id="A0A0L8KY71"/>
<dbReference type="PATRIC" id="fig|67356.5.peg.7123"/>
<name>A0A0L8KY71_9ACTN</name>
<feature type="region of interest" description="Disordered" evidence="1">
    <location>
        <begin position="1"/>
        <end position="37"/>
    </location>
</feature>
<dbReference type="Pfam" id="PF19457">
    <property type="entry name" value="DUF5994"/>
    <property type="match status" value="1"/>
</dbReference>
<dbReference type="Proteomes" id="UP000037251">
    <property type="component" value="Unassembled WGS sequence"/>
</dbReference>
<comment type="caution">
    <text evidence="2">The sequence shown here is derived from an EMBL/GenBank/DDBJ whole genome shotgun (WGS) entry which is preliminary data.</text>
</comment>
<accession>A0A0L8KY71</accession>
<feature type="region of interest" description="Disordered" evidence="1">
    <location>
        <begin position="149"/>
        <end position="184"/>
    </location>
</feature>
<dbReference type="InterPro" id="IPR046036">
    <property type="entry name" value="DUF5994"/>
</dbReference>
<organism evidence="2 3">
    <name type="scientific">Streptomyces resistomycificus</name>
    <dbReference type="NCBI Taxonomy" id="67356"/>
    <lineage>
        <taxon>Bacteria</taxon>
        <taxon>Bacillati</taxon>
        <taxon>Actinomycetota</taxon>
        <taxon>Actinomycetes</taxon>
        <taxon>Kitasatosporales</taxon>
        <taxon>Streptomycetaceae</taxon>
        <taxon>Streptomyces</taxon>
        <taxon>Streptomyces aurantiacus group</taxon>
    </lineage>
</organism>
<feature type="compositionally biased region" description="Basic and acidic residues" evidence="1">
    <location>
        <begin position="150"/>
        <end position="166"/>
    </location>
</feature>
<evidence type="ECO:0000313" key="2">
    <source>
        <dbReference type="EMBL" id="KOG30744.1"/>
    </source>
</evidence>
<reference evidence="3" key="1">
    <citation type="submission" date="2015-07" db="EMBL/GenBank/DDBJ databases">
        <authorList>
            <person name="Ju K.-S."/>
            <person name="Doroghazi J.R."/>
            <person name="Metcalf W.W."/>
        </authorList>
    </citation>
    <scope>NUCLEOTIDE SEQUENCE [LARGE SCALE GENOMIC DNA]</scope>
    <source>
        <strain evidence="3">NRRL 2290</strain>
    </source>
</reference>
<proteinExistence type="predicted"/>
<gene>
    <name evidence="2" type="ORF">ADK37_33285</name>
</gene>
<feature type="compositionally biased region" description="Pro residues" evidence="1">
    <location>
        <begin position="7"/>
        <end position="16"/>
    </location>
</feature>
<dbReference type="eggNOG" id="ENOG5030PSD">
    <property type="taxonomic scope" value="Bacteria"/>
</dbReference>
<dbReference type="EMBL" id="LGUS01000207">
    <property type="protein sequence ID" value="KOG30744.1"/>
    <property type="molecule type" value="Genomic_DNA"/>
</dbReference>